<dbReference type="Proteomes" id="UP000199021">
    <property type="component" value="Unassembled WGS sequence"/>
</dbReference>
<evidence type="ECO:0000259" key="1">
    <source>
        <dbReference type="Pfam" id="PF04536"/>
    </source>
</evidence>
<gene>
    <name evidence="2" type="ORF">SAMN05444359_108144</name>
</gene>
<name>A0A1H9F9R9_9BACT</name>
<dbReference type="EMBL" id="FOFB01000008">
    <property type="protein sequence ID" value="SEQ34639.1"/>
    <property type="molecule type" value="Genomic_DNA"/>
</dbReference>
<feature type="domain" description="TPM" evidence="1">
    <location>
        <begin position="3"/>
        <end position="119"/>
    </location>
</feature>
<organism evidence="2 3">
    <name type="scientific">Neolewinella agarilytica</name>
    <dbReference type="NCBI Taxonomy" id="478744"/>
    <lineage>
        <taxon>Bacteria</taxon>
        <taxon>Pseudomonadati</taxon>
        <taxon>Bacteroidota</taxon>
        <taxon>Saprospiria</taxon>
        <taxon>Saprospirales</taxon>
        <taxon>Lewinellaceae</taxon>
        <taxon>Neolewinella</taxon>
    </lineage>
</organism>
<dbReference type="RefSeq" id="WP_090167588.1">
    <property type="nucleotide sequence ID" value="NZ_FOFB01000008.1"/>
</dbReference>
<evidence type="ECO:0000313" key="2">
    <source>
        <dbReference type="EMBL" id="SEQ34639.1"/>
    </source>
</evidence>
<dbReference type="OrthoDB" id="9786161at2"/>
<dbReference type="Pfam" id="PF04536">
    <property type="entry name" value="TPM_phosphatase"/>
    <property type="match status" value="1"/>
</dbReference>
<reference evidence="3" key="1">
    <citation type="submission" date="2016-10" db="EMBL/GenBank/DDBJ databases">
        <authorList>
            <person name="Varghese N."/>
            <person name="Submissions S."/>
        </authorList>
    </citation>
    <scope>NUCLEOTIDE SEQUENCE [LARGE SCALE GENOMIC DNA]</scope>
    <source>
        <strain evidence="3">DSM 24740</strain>
    </source>
</reference>
<dbReference type="Gene3D" id="3.10.310.50">
    <property type="match status" value="1"/>
</dbReference>
<accession>A0A1H9F9R9</accession>
<proteinExistence type="predicted"/>
<dbReference type="PANTHER" id="PTHR30373:SF8">
    <property type="entry name" value="BLL7265 PROTEIN"/>
    <property type="match status" value="1"/>
</dbReference>
<dbReference type="PANTHER" id="PTHR30373">
    <property type="entry name" value="UPF0603 PROTEIN YGCG"/>
    <property type="match status" value="1"/>
</dbReference>
<protein>
    <submittedName>
        <fullName evidence="2">TLP18.3, Psb32 and MOLO-1 founding protein of phosphatase</fullName>
    </submittedName>
</protein>
<keyword evidence="3" id="KW-1185">Reference proteome</keyword>
<evidence type="ECO:0000313" key="3">
    <source>
        <dbReference type="Proteomes" id="UP000199021"/>
    </source>
</evidence>
<dbReference type="AlphaFoldDB" id="A0A1H9F9R9"/>
<sequence>MVKFFSAEEEAQIVAAIRRAELNTSGEIRVHVEVGAEAGALSVAKYIFQELGMHKTRDRNGVLILLEVDRREFAIIGDEGIDKVVPKNFWDEERDLMRGYFQKRQFTEGIVAAIDQIGEKLIAFFPYLCEDENELPDSISYGGKPSA</sequence>
<dbReference type="InterPro" id="IPR007621">
    <property type="entry name" value="TPM_dom"/>
</dbReference>
<dbReference type="InParanoid" id="A0A1H9F9R9"/>
<dbReference type="STRING" id="478744.SAMN05444359_108144"/>